<organism evidence="4 5">
    <name type="scientific">Desulforamulus aquiferis</name>
    <dbReference type="NCBI Taxonomy" id="1397668"/>
    <lineage>
        <taxon>Bacteria</taxon>
        <taxon>Bacillati</taxon>
        <taxon>Bacillota</taxon>
        <taxon>Clostridia</taxon>
        <taxon>Eubacteriales</taxon>
        <taxon>Peptococcaceae</taxon>
        <taxon>Desulforamulus</taxon>
    </lineage>
</organism>
<evidence type="ECO:0000313" key="5">
    <source>
        <dbReference type="Proteomes" id="UP001172911"/>
    </source>
</evidence>
<comment type="caution">
    <text evidence="4">The sequence shown here is derived from an EMBL/GenBank/DDBJ whole genome shotgun (WGS) entry which is preliminary data.</text>
</comment>
<accession>A0AAW7ZA05</accession>
<reference evidence="4" key="2">
    <citation type="submission" date="2023-03" db="EMBL/GenBank/DDBJ databases">
        <authorList>
            <person name="Zhang Z."/>
        </authorList>
    </citation>
    <scope>NUCLEOTIDE SEQUENCE</scope>
    <source>
        <strain evidence="4">DSA</strain>
    </source>
</reference>
<evidence type="ECO:0000259" key="3">
    <source>
        <dbReference type="Pfam" id="PF01551"/>
    </source>
</evidence>
<dbReference type="InterPro" id="IPR011055">
    <property type="entry name" value="Dup_hybrid_motif"/>
</dbReference>
<dbReference type="Gene3D" id="2.70.70.10">
    <property type="entry name" value="Glucose Permease (Domain IIA)"/>
    <property type="match status" value="1"/>
</dbReference>
<keyword evidence="5" id="KW-1185">Reference proteome</keyword>
<evidence type="ECO:0000256" key="2">
    <source>
        <dbReference type="SAM" id="Phobius"/>
    </source>
</evidence>
<dbReference type="PANTHER" id="PTHR21666:SF270">
    <property type="entry name" value="MUREIN HYDROLASE ACTIVATOR ENVC"/>
    <property type="match status" value="1"/>
</dbReference>
<dbReference type="GO" id="GO:0004222">
    <property type="term" value="F:metalloendopeptidase activity"/>
    <property type="evidence" value="ECO:0007669"/>
    <property type="project" value="TreeGrafter"/>
</dbReference>
<evidence type="ECO:0000256" key="1">
    <source>
        <dbReference type="SAM" id="MobiDB-lite"/>
    </source>
</evidence>
<dbReference type="EMBL" id="JARPTC010000004">
    <property type="protein sequence ID" value="MDO7786250.1"/>
    <property type="molecule type" value="Genomic_DNA"/>
</dbReference>
<dbReference type="PANTHER" id="PTHR21666">
    <property type="entry name" value="PEPTIDASE-RELATED"/>
    <property type="match status" value="1"/>
</dbReference>
<keyword evidence="2" id="KW-1133">Transmembrane helix</keyword>
<dbReference type="CDD" id="cd12797">
    <property type="entry name" value="M23_peptidase"/>
    <property type="match status" value="1"/>
</dbReference>
<keyword evidence="2" id="KW-0472">Membrane</keyword>
<feature type="transmembrane region" description="Helical" evidence="2">
    <location>
        <begin position="55"/>
        <end position="72"/>
    </location>
</feature>
<dbReference type="InterPro" id="IPR016047">
    <property type="entry name" value="M23ase_b-sheet_dom"/>
</dbReference>
<name>A0AAW7ZA05_9FIRM</name>
<feature type="region of interest" description="Disordered" evidence="1">
    <location>
        <begin position="272"/>
        <end position="296"/>
    </location>
</feature>
<dbReference type="AlphaFoldDB" id="A0AAW7ZA05"/>
<keyword evidence="2" id="KW-0812">Transmembrane</keyword>
<sequence length="296" mass="32535">MRIGKYDFNFSRFKKKRYEPLGNSFGSDDWSNYGAKYRANNQWNRKKSKPSGIKTFYRVVVALGIFAVLLVIKESTHPWSLQTKDGLRVALTTEWDVTPALDKAVQIGLRTVNMDWPMFNELTNPVLPTAGDISGDASWAVPVSGMVVQEFGWVKDQVDNLERFNPGIDISAPVGSAVRSVQSGSVSRIGHDKTYGEFVLIEHRKGEYALYAGLTNISLSEGQQVELGEVIGEVAEQSVGEAILHFEVRENDKLIDPLKKINLSTVTVDDAKPLEAGGSSDIKISPGGDEQGGKGQ</sequence>
<proteinExistence type="predicted"/>
<dbReference type="SUPFAM" id="SSF51261">
    <property type="entry name" value="Duplicated hybrid motif"/>
    <property type="match status" value="1"/>
</dbReference>
<dbReference type="InterPro" id="IPR050570">
    <property type="entry name" value="Cell_wall_metabolism_enzyme"/>
</dbReference>
<dbReference type="RefSeq" id="WP_304541166.1">
    <property type="nucleotide sequence ID" value="NZ_JARPTC010000004.1"/>
</dbReference>
<reference evidence="4" key="1">
    <citation type="journal article" date="2023" name="J. Hazard. Mater.">
        <title>Anaerobic biodegradation of pyrene and benzo[a]pyrene by a new sulfate-reducing Desulforamulus aquiferis strain DSA.</title>
        <authorList>
            <person name="Zhang Z."/>
            <person name="Sun J."/>
            <person name="Gong X."/>
            <person name="Wang C."/>
            <person name="Wang H."/>
        </authorList>
    </citation>
    <scope>NUCLEOTIDE SEQUENCE</scope>
    <source>
        <strain evidence="4">DSA</strain>
    </source>
</reference>
<dbReference type="Pfam" id="PF01551">
    <property type="entry name" value="Peptidase_M23"/>
    <property type="match status" value="1"/>
</dbReference>
<gene>
    <name evidence="4" type="ORF">P6N53_03310</name>
</gene>
<protein>
    <submittedName>
        <fullName evidence="4">M23 family metallopeptidase</fullName>
    </submittedName>
</protein>
<feature type="domain" description="M23ase beta-sheet core" evidence="3">
    <location>
        <begin position="164"/>
        <end position="257"/>
    </location>
</feature>
<evidence type="ECO:0000313" key="4">
    <source>
        <dbReference type="EMBL" id="MDO7786250.1"/>
    </source>
</evidence>
<dbReference type="Proteomes" id="UP001172911">
    <property type="component" value="Unassembled WGS sequence"/>
</dbReference>